<dbReference type="EMBL" id="VDUY01000003">
    <property type="protein sequence ID" value="TXL66388.1"/>
    <property type="molecule type" value="Genomic_DNA"/>
</dbReference>
<dbReference type="HAMAP" id="MF_00180">
    <property type="entry name" value="RibB"/>
    <property type="match status" value="1"/>
</dbReference>
<comment type="cofactor">
    <cofactor evidence="2">
        <name>Mn(2+)</name>
        <dbReference type="ChEBI" id="CHEBI:29035"/>
    </cofactor>
</comment>
<dbReference type="GO" id="GO:0000287">
    <property type="term" value="F:magnesium ion binding"/>
    <property type="evidence" value="ECO:0007669"/>
    <property type="project" value="UniProtKB-UniRule"/>
</dbReference>
<dbReference type="UniPathway" id="UPA00275">
    <property type="reaction ID" value="UER00399"/>
</dbReference>
<dbReference type="RefSeq" id="WP_147704300.1">
    <property type="nucleotide sequence ID" value="NZ_VDUY01000003.1"/>
</dbReference>
<protein>
    <recommendedName>
        <fullName evidence="8 14">3,4-dihydroxy-2-butanone 4-phosphate synthase</fullName>
        <shortName evidence="14">DHBP synthase</shortName>
        <ecNumber evidence="7 14">4.1.99.12</ecNumber>
    </recommendedName>
</protein>
<dbReference type="PANTHER" id="PTHR21327:SF34">
    <property type="entry name" value="3,4-DIHYDROXY-2-BUTANONE 4-PHOSPHATE SYNTHASE"/>
    <property type="match status" value="1"/>
</dbReference>
<comment type="subunit">
    <text evidence="14">Homodimer.</text>
</comment>
<dbReference type="InterPro" id="IPR032677">
    <property type="entry name" value="GTP_cyclohydro_II"/>
</dbReference>
<evidence type="ECO:0000256" key="5">
    <source>
        <dbReference type="ARBA" id="ARBA00005520"/>
    </source>
</evidence>
<reference evidence="16 17" key="1">
    <citation type="submission" date="2019-06" db="EMBL/GenBank/DDBJ databases">
        <title>Quisquiliibacterium sp. nov., isolated from a maize field.</title>
        <authorList>
            <person name="Lin S.-Y."/>
            <person name="Tsai C.-F."/>
            <person name="Young C.-C."/>
        </authorList>
    </citation>
    <scope>NUCLEOTIDE SEQUENCE [LARGE SCALE GENOMIC DNA]</scope>
    <source>
        <strain evidence="16 17">CC-CFT501</strain>
    </source>
</reference>
<dbReference type="AlphaFoldDB" id="A0A5C8NYM6"/>
<organism evidence="16 17">
    <name type="scientific">Zeimonas arvi</name>
    <dbReference type="NCBI Taxonomy" id="2498847"/>
    <lineage>
        <taxon>Bacteria</taxon>
        <taxon>Pseudomonadati</taxon>
        <taxon>Pseudomonadota</taxon>
        <taxon>Betaproteobacteria</taxon>
        <taxon>Burkholderiales</taxon>
        <taxon>Burkholderiaceae</taxon>
        <taxon>Zeimonas</taxon>
    </lineage>
</organism>
<evidence type="ECO:0000256" key="9">
    <source>
        <dbReference type="ARBA" id="ARBA00022619"/>
    </source>
</evidence>
<dbReference type="GO" id="GO:0005829">
    <property type="term" value="C:cytosol"/>
    <property type="evidence" value="ECO:0007669"/>
    <property type="project" value="TreeGrafter"/>
</dbReference>
<dbReference type="Proteomes" id="UP000321548">
    <property type="component" value="Unassembled WGS sequence"/>
</dbReference>
<dbReference type="GO" id="GO:0030145">
    <property type="term" value="F:manganese ion binding"/>
    <property type="evidence" value="ECO:0007669"/>
    <property type="project" value="UniProtKB-UniRule"/>
</dbReference>
<dbReference type="NCBIfam" id="NF010626">
    <property type="entry name" value="PRK14019.1"/>
    <property type="match status" value="1"/>
</dbReference>
<dbReference type="InterPro" id="IPR000422">
    <property type="entry name" value="DHBP_synthase_RibB"/>
</dbReference>
<dbReference type="GO" id="GO:0008686">
    <property type="term" value="F:3,4-dihydroxy-2-butanone-4-phosphate synthase activity"/>
    <property type="evidence" value="ECO:0007669"/>
    <property type="project" value="UniProtKB-UniRule"/>
</dbReference>
<sequence length="376" mass="40422">MPLATTPEIIAELKAGRMVILVDEEDRENEGDLVLAADFVTPEAINFMARYGRGLICLTLTEDRCRQLRLPLMVSANGTVHGTNFTVSIEAAEGVTTGISAADRSRTVQMAVARDARPDDIVQPGHIFPLKAQPGGVLMRAGHTEAGCDLAQLAGLTPASVICEILKDDGTMARLPDLIEFGREHGLKIGTIADLIQYRNANESLVEQLSRRPIDTPWGAFELAVYRDKPAGAPHLALVRGQIAPDRETLVRVHEPLTVLDLIDAGASGHSWPLVRAMRRIADEGAGVIVLLNCAQPADVLFAELAAADPAPRDADAASPKRRAGKVDLRTYGIGAQILKDLGVGRMRLLSQPRKMPSMAGFDLEVVGFESGPQEN</sequence>
<evidence type="ECO:0000256" key="6">
    <source>
        <dbReference type="ARBA" id="ARBA00008976"/>
    </source>
</evidence>
<evidence type="ECO:0000256" key="1">
    <source>
        <dbReference type="ARBA" id="ARBA00000141"/>
    </source>
</evidence>
<dbReference type="PIRSF" id="PIRSF001259">
    <property type="entry name" value="RibA"/>
    <property type="match status" value="1"/>
</dbReference>
<feature type="binding site" evidence="14">
    <location>
        <begin position="27"/>
        <end position="28"/>
    </location>
    <ligand>
        <name>D-ribulose 5-phosphate</name>
        <dbReference type="ChEBI" id="CHEBI:58121"/>
    </ligand>
</feature>
<dbReference type="FunFam" id="3.90.870.10:FF:000001">
    <property type="entry name" value="Riboflavin biosynthesis protein RibBA"/>
    <property type="match status" value="1"/>
</dbReference>
<keyword evidence="13 14" id="KW-0456">Lyase</keyword>
<proteinExistence type="inferred from homology"/>
<evidence type="ECO:0000256" key="12">
    <source>
        <dbReference type="ARBA" id="ARBA00023211"/>
    </source>
</evidence>
<name>A0A5C8NYM6_9BURK</name>
<evidence type="ECO:0000256" key="8">
    <source>
        <dbReference type="ARBA" id="ARBA00018836"/>
    </source>
</evidence>
<feature type="binding site" evidence="14">
    <location>
        <position position="28"/>
    </location>
    <ligand>
        <name>Mg(2+)</name>
        <dbReference type="ChEBI" id="CHEBI:18420"/>
        <label>2</label>
    </ligand>
</feature>
<dbReference type="EC" id="4.1.99.12" evidence="7 14"/>
<feature type="site" description="Essential for catalytic activity" evidence="14">
    <location>
        <position position="164"/>
    </location>
</feature>
<keyword evidence="11 14" id="KW-0460">Magnesium</keyword>
<evidence type="ECO:0000313" key="16">
    <source>
        <dbReference type="EMBL" id="TXL66388.1"/>
    </source>
</evidence>
<evidence type="ECO:0000256" key="3">
    <source>
        <dbReference type="ARBA" id="ARBA00002284"/>
    </source>
</evidence>
<keyword evidence="9 14" id="KW-0686">Riboflavin biosynthesis</keyword>
<dbReference type="InterPro" id="IPR036144">
    <property type="entry name" value="RibA-like_sf"/>
</dbReference>
<comment type="similarity">
    <text evidence="14">Belongs to the DHBP synthase family.</text>
</comment>
<dbReference type="GO" id="GO:0003935">
    <property type="term" value="F:GTP cyclohydrolase II activity"/>
    <property type="evidence" value="ECO:0007669"/>
    <property type="project" value="TreeGrafter"/>
</dbReference>
<comment type="similarity">
    <text evidence="6">In the C-terminal section; belongs to the GTP cyclohydrolase II family.</text>
</comment>
<dbReference type="Gene3D" id="3.40.50.10990">
    <property type="entry name" value="GTP cyclohydrolase II"/>
    <property type="match status" value="1"/>
</dbReference>
<dbReference type="Pfam" id="PF00925">
    <property type="entry name" value="GTP_cyclohydro2"/>
    <property type="match status" value="1"/>
</dbReference>
<dbReference type="GO" id="GO:0009231">
    <property type="term" value="P:riboflavin biosynthetic process"/>
    <property type="evidence" value="ECO:0007669"/>
    <property type="project" value="UniProtKB-UniRule"/>
</dbReference>
<evidence type="ECO:0000313" key="17">
    <source>
        <dbReference type="Proteomes" id="UP000321548"/>
    </source>
</evidence>
<dbReference type="NCBIfam" id="TIGR00506">
    <property type="entry name" value="ribB"/>
    <property type="match status" value="1"/>
</dbReference>
<dbReference type="InterPro" id="IPR017945">
    <property type="entry name" value="DHBP_synth_RibB-like_a/b_dom"/>
</dbReference>
<evidence type="ECO:0000256" key="2">
    <source>
        <dbReference type="ARBA" id="ARBA00001936"/>
    </source>
</evidence>
<evidence type="ECO:0000256" key="4">
    <source>
        <dbReference type="ARBA" id="ARBA00004904"/>
    </source>
</evidence>
<feature type="binding site" evidence="14">
    <location>
        <position position="143"/>
    </location>
    <ligand>
        <name>Mg(2+)</name>
        <dbReference type="ChEBI" id="CHEBI:18420"/>
        <label>2</label>
    </ligand>
</feature>
<feature type="binding site" evidence="14">
    <location>
        <position position="32"/>
    </location>
    <ligand>
        <name>D-ribulose 5-phosphate</name>
        <dbReference type="ChEBI" id="CHEBI:58121"/>
    </ligand>
</feature>
<evidence type="ECO:0000256" key="13">
    <source>
        <dbReference type="ARBA" id="ARBA00023239"/>
    </source>
</evidence>
<comment type="catalytic activity">
    <reaction evidence="1 14">
        <text>D-ribulose 5-phosphate = (2S)-2-hydroxy-3-oxobutyl phosphate + formate + H(+)</text>
        <dbReference type="Rhea" id="RHEA:18457"/>
        <dbReference type="ChEBI" id="CHEBI:15378"/>
        <dbReference type="ChEBI" id="CHEBI:15740"/>
        <dbReference type="ChEBI" id="CHEBI:58121"/>
        <dbReference type="ChEBI" id="CHEBI:58830"/>
        <dbReference type="EC" id="4.1.99.12"/>
    </reaction>
</comment>
<dbReference type="OrthoDB" id="9793111at2"/>
<feature type="binding site" evidence="14">
    <location>
        <begin position="140"/>
        <end position="144"/>
    </location>
    <ligand>
        <name>D-ribulose 5-phosphate</name>
        <dbReference type="ChEBI" id="CHEBI:58121"/>
    </ligand>
</feature>
<feature type="site" description="Essential for catalytic activity" evidence="14">
    <location>
        <position position="126"/>
    </location>
</feature>
<comment type="similarity">
    <text evidence="5">In the N-terminal section; belongs to the DHBP synthase family.</text>
</comment>
<gene>
    <name evidence="14 16" type="primary">ribB</name>
    <name evidence="16" type="ORF">FHP08_10040</name>
</gene>
<keyword evidence="17" id="KW-1185">Reference proteome</keyword>
<comment type="caution">
    <text evidence="16">The sequence shown here is derived from an EMBL/GenBank/DDBJ whole genome shotgun (WGS) entry which is preliminary data.</text>
</comment>
<evidence type="ECO:0000259" key="15">
    <source>
        <dbReference type="Pfam" id="PF00925"/>
    </source>
</evidence>
<dbReference type="SUPFAM" id="SSF55821">
    <property type="entry name" value="YrdC/RibB"/>
    <property type="match status" value="1"/>
</dbReference>
<keyword evidence="10 14" id="KW-0479">Metal-binding</keyword>
<evidence type="ECO:0000256" key="14">
    <source>
        <dbReference type="HAMAP-Rule" id="MF_00180"/>
    </source>
</evidence>
<feature type="domain" description="GTP cyclohydrolase II" evidence="15">
    <location>
        <begin position="211"/>
        <end position="368"/>
    </location>
</feature>
<evidence type="ECO:0000256" key="11">
    <source>
        <dbReference type="ARBA" id="ARBA00022842"/>
    </source>
</evidence>
<dbReference type="PANTHER" id="PTHR21327">
    <property type="entry name" value="GTP CYCLOHYDROLASE II-RELATED"/>
    <property type="match status" value="1"/>
</dbReference>
<dbReference type="Gene3D" id="3.90.870.10">
    <property type="entry name" value="DHBP synthase"/>
    <property type="match status" value="1"/>
</dbReference>
<comment type="function">
    <text evidence="3 14">Catalyzes the conversion of D-ribulose 5-phosphate to formate and 3,4-dihydroxy-2-butanone 4-phosphate.</text>
</comment>
<evidence type="ECO:0000256" key="10">
    <source>
        <dbReference type="ARBA" id="ARBA00022723"/>
    </source>
</evidence>
<comment type="cofactor">
    <cofactor evidence="14">
        <name>Mg(2+)</name>
        <dbReference type="ChEBI" id="CHEBI:18420"/>
    </cofactor>
    <cofactor evidence="14">
        <name>Mn(2+)</name>
        <dbReference type="ChEBI" id="CHEBI:29035"/>
    </cofactor>
    <text evidence="14">Binds 2 divalent metal cations per subunit. Magnesium or manganese.</text>
</comment>
<dbReference type="Pfam" id="PF00926">
    <property type="entry name" value="DHBP_synthase"/>
    <property type="match status" value="1"/>
</dbReference>
<keyword evidence="12 14" id="KW-0464">Manganese</keyword>
<evidence type="ECO:0000256" key="7">
    <source>
        <dbReference type="ARBA" id="ARBA00012153"/>
    </source>
</evidence>
<comment type="pathway">
    <text evidence="4 14">Cofactor biosynthesis; riboflavin biosynthesis; 2-hydroxy-3-oxobutyl phosphate from D-ribulose 5-phosphate: step 1/1.</text>
</comment>
<dbReference type="SUPFAM" id="SSF142695">
    <property type="entry name" value="RibA-like"/>
    <property type="match status" value="1"/>
</dbReference>
<feature type="binding site" evidence="14">
    <location>
        <position position="28"/>
    </location>
    <ligand>
        <name>Mg(2+)</name>
        <dbReference type="ChEBI" id="CHEBI:18420"/>
        <label>1</label>
    </ligand>
</feature>
<accession>A0A5C8NYM6</accession>